<dbReference type="PANTHER" id="PTHR33332">
    <property type="entry name" value="REVERSE TRANSCRIPTASE DOMAIN-CONTAINING PROTEIN"/>
    <property type="match status" value="1"/>
</dbReference>
<name>A0AAN7NL05_MYCAM</name>
<dbReference type="EMBL" id="JAUNZN010000001">
    <property type="protein sequence ID" value="KAK4829408.1"/>
    <property type="molecule type" value="Genomic_DNA"/>
</dbReference>
<dbReference type="AlphaFoldDB" id="A0AAN7NL05"/>
<keyword evidence="2" id="KW-1185">Reference proteome</keyword>
<dbReference type="Proteomes" id="UP001333110">
    <property type="component" value="Unassembled WGS sequence"/>
</dbReference>
<evidence type="ECO:0000313" key="2">
    <source>
        <dbReference type="Proteomes" id="UP001333110"/>
    </source>
</evidence>
<evidence type="ECO:0000313" key="1">
    <source>
        <dbReference type="EMBL" id="KAK4829408.1"/>
    </source>
</evidence>
<organism evidence="1 2">
    <name type="scientific">Mycteria americana</name>
    <name type="common">Wood stork</name>
    <dbReference type="NCBI Taxonomy" id="33587"/>
    <lineage>
        <taxon>Eukaryota</taxon>
        <taxon>Metazoa</taxon>
        <taxon>Chordata</taxon>
        <taxon>Craniata</taxon>
        <taxon>Vertebrata</taxon>
        <taxon>Euteleostomi</taxon>
        <taxon>Archelosauria</taxon>
        <taxon>Archosauria</taxon>
        <taxon>Dinosauria</taxon>
        <taxon>Saurischia</taxon>
        <taxon>Theropoda</taxon>
        <taxon>Coelurosauria</taxon>
        <taxon>Aves</taxon>
        <taxon>Neognathae</taxon>
        <taxon>Neoaves</taxon>
        <taxon>Aequornithes</taxon>
        <taxon>Ciconiiformes</taxon>
        <taxon>Ciconiidae</taxon>
        <taxon>Mycteria</taxon>
    </lineage>
</organism>
<protein>
    <submittedName>
        <fullName evidence="1">Uncharacterized protein</fullName>
    </submittedName>
</protein>
<reference evidence="1 2" key="1">
    <citation type="journal article" date="2023" name="J. Hered.">
        <title>Chromosome-level genome of the wood stork (Mycteria americana) provides insight into avian chromosome evolution.</title>
        <authorList>
            <person name="Flamio R. Jr."/>
            <person name="Ramstad K.M."/>
        </authorList>
    </citation>
    <scope>NUCLEOTIDE SEQUENCE [LARGE SCALE GENOMIC DNA]</scope>
    <source>
        <strain evidence="1">JAX WOST 10</strain>
    </source>
</reference>
<comment type="caution">
    <text evidence="1">The sequence shown here is derived from an EMBL/GenBank/DDBJ whole genome shotgun (WGS) entry which is preliminary data.</text>
</comment>
<proteinExistence type="predicted"/>
<gene>
    <name evidence="1" type="ORF">QYF61_003889</name>
</gene>
<sequence length="269" mass="31077">MRYRRNTSIIKQSQAVVEKLQLTVNATSKYREEKKADKLKRKTHYSNPETWEWFIPSSKWRSAHRLGSTWLGSSSVERDLGVLGDNKLNMSEQCAAVVKKANRMLGCINKGITIRDKEKRCGQAGEGPEACHMRKGRELGLFSLEKRRLRGDLITMFQYLKGGCKEDGDSLFTRSHMEKTRGNGYKLLLGRFRLVTRGKFLTMRTISHWNNHPRDVVDSPTMDTFKVQLDRVMQKKAEKETTLITAIQHSVTFLKSRDIFIIAHTENRI</sequence>
<accession>A0AAN7NL05</accession>